<dbReference type="PROSITE" id="PS50850">
    <property type="entry name" value="MFS"/>
    <property type="match status" value="1"/>
</dbReference>
<sequence length="372" mass="37945">MAGAVAMAVAMGLGRFYYTPILPAMMSGVPMGPTEAGYVASANYVGYLVGAVLAAYGWAEGMERRVALSGLLATALLLLSMSLTTNILAFSVIRFLAGVASALAMIFTSSLVLSFGLARGRPVVQSLHFGGVGLGIALSAVLFAAVVLFEGGWRGAWIAGGIAALGGCVLAAVLLPRQVSRTGPVRKEPPLVWTRPLVLLTVAYGLFGFGYIVTATFLVAIVREAGGSSTSEALVWLATGLAAAPSVALWGIFARRFGLVMTFVAGCMTEAIGVAASVLLPLPVGPMIGGVLLGLTFVMITAYGLQAGREYAGDSPRRAFALMTAAFGVGQIIGPVVAGNLAHFTGNYVLGSMSAVAALVLAAGLAIPLRRG</sequence>
<evidence type="ECO:0000256" key="4">
    <source>
        <dbReference type="SAM" id="Phobius"/>
    </source>
</evidence>
<dbReference type="AlphaFoldDB" id="A0A4R5PQL5"/>
<dbReference type="EMBL" id="SMSI01000001">
    <property type="protein sequence ID" value="TDH39444.1"/>
    <property type="molecule type" value="Genomic_DNA"/>
</dbReference>
<keyword evidence="1 4" id="KW-0812">Transmembrane</keyword>
<evidence type="ECO:0000256" key="2">
    <source>
        <dbReference type="ARBA" id="ARBA00022989"/>
    </source>
</evidence>
<proteinExistence type="predicted"/>
<dbReference type="Proteomes" id="UP000295131">
    <property type="component" value="Unassembled WGS sequence"/>
</dbReference>
<accession>A0A4R5PQL5</accession>
<evidence type="ECO:0000256" key="3">
    <source>
        <dbReference type="ARBA" id="ARBA00023136"/>
    </source>
</evidence>
<feature type="domain" description="Major facilitator superfamily (MFS) profile" evidence="5">
    <location>
        <begin position="1"/>
        <end position="372"/>
    </location>
</feature>
<feature type="transmembrane region" description="Helical" evidence="4">
    <location>
        <begin position="38"/>
        <end position="59"/>
    </location>
</feature>
<dbReference type="GO" id="GO:0022857">
    <property type="term" value="F:transmembrane transporter activity"/>
    <property type="evidence" value="ECO:0007669"/>
    <property type="project" value="InterPro"/>
</dbReference>
<feature type="transmembrane region" description="Helical" evidence="4">
    <location>
        <begin position="348"/>
        <end position="369"/>
    </location>
</feature>
<evidence type="ECO:0000256" key="1">
    <source>
        <dbReference type="ARBA" id="ARBA00022692"/>
    </source>
</evidence>
<reference evidence="6 7" key="1">
    <citation type="journal article" date="2013" name="Int. J. Syst. Evol. Microbiol.">
        <title>Hoeflea suaedae sp. nov., an endophytic bacterium isolated from the root of the halophyte Suaeda maritima.</title>
        <authorList>
            <person name="Chung E.J."/>
            <person name="Park J.A."/>
            <person name="Pramanik P."/>
            <person name="Bibi F."/>
            <person name="Jeon C.O."/>
            <person name="Chung Y.R."/>
        </authorList>
    </citation>
    <scope>NUCLEOTIDE SEQUENCE [LARGE SCALE GENOMIC DNA]</scope>
    <source>
        <strain evidence="6 7">YC6898</strain>
    </source>
</reference>
<feature type="transmembrane region" description="Helical" evidence="4">
    <location>
        <begin position="197"/>
        <end position="221"/>
    </location>
</feature>
<evidence type="ECO:0000313" key="7">
    <source>
        <dbReference type="Proteomes" id="UP000295131"/>
    </source>
</evidence>
<feature type="transmembrane region" description="Helical" evidence="4">
    <location>
        <begin position="319"/>
        <end position="342"/>
    </location>
</feature>
<keyword evidence="7" id="KW-1185">Reference proteome</keyword>
<organism evidence="6 7">
    <name type="scientific">Pseudohoeflea suaedae</name>
    <dbReference type="NCBI Taxonomy" id="877384"/>
    <lineage>
        <taxon>Bacteria</taxon>
        <taxon>Pseudomonadati</taxon>
        <taxon>Pseudomonadota</taxon>
        <taxon>Alphaproteobacteria</taxon>
        <taxon>Hyphomicrobiales</taxon>
        <taxon>Rhizobiaceae</taxon>
        <taxon>Pseudohoeflea</taxon>
    </lineage>
</organism>
<feature type="transmembrane region" description="Helical" evidence="4">
    <location>
        <begin position="129"/>
        <end position="149"/>
    </location>
</feature>
<keyword evidence="2 4" id="KW-1133">Transmembrane helix</keyword>
<feature type="transmembrane region" description="Helical" evidence="4">
    <location>
        <begin position="288"/>
        <end position="307"/>
    </location>
</feature>
<gene>
    <name evidence="6" type="ORF">E2A64_05825</name>
</gene>
<feature type="transmembrane region" description="Helical" evidence="4">
    <location>
        <begin position="260"/>
        <end position="282"/>
    </location>
</feature>
<dbReference type="InterPro" id="IPR010645">
    <property type="entry name" value="MFS_4"/>
</dbReference>
<feature type="transmembrane region" description="Helical" evidence="4">
    <location>
        <begin position="66"/>
        <end position="89"/>
    </location>
</feature>
<dbReference type="InterPro" id="IPR036259">
    <property type="entry name" value="MFS_trans_sf"/>
</dbReference>
<feature type="transmembrane region" description="Helical" evidence="4">
    <location>
        <begin position="155"/>
        <end position="176"/>
    </location>
</feature>
<evidence type="ECO:0000259" key="5">
    <source>
        <dbReference type="PROSITE" id="PS50850"/>
    </source>
</evidence>
<dbReference type="GO" id="GO:0005886">
    <property type="term" value="C:plasma membrane"/>
    <property type="evidence" value="ECO:0007669"/>
    <property type="project" value="TreeGrafter"/>
</dbReference>
<dbReference type="PANTHER" id="PTHR23537:SF1">
    <property type="entry name" value="SUGAR TRANSPORTER"/>
    <property type="match status" value="1"/>
</dbReference>
<dbReference type="Gene3D" id="1.20.1250.20">
    <property type="entry name" value="MFS general substrate transporter like domains"/>
    <property type="match status" value="2"/>
</dbReference>
<name>A0A4R5PQL5_9HYPH</name>
<protein>
    <submittedName>
        <fullName evidence="6">YbfB/YjiJ family MFS transporter</fullName>
    </submittedName>
</protein>
<dbReference type="OrthoDB" id="9797953at2"/>
<feature type="transmembrane region" description="Helical" evidence="4">
    <location>
        <begin position="233"/>
        <end position="253"/>
    </location>
</feature>
<dbReference type="SUPFAM" id="SSF103473">
    <property type="entry name" value="MFS general substrate transporter"/>
    <property type="match status" value="1"/>
</dbReference>
<dbReference type="CDD" id="cd06180">
    <property type="entry name" value="MFS_YjiJ"/>
    <property type="match status" value="1"/>
</dbReference>
<feature type="transmembrane region" description="Helical" evidence="4">
    <location>
        <begin position="95"/>
        <end position="117"/>
    </location>
</feature>
<dbReference type="Pfam" id="PF06779">
    <property type="entry name" value="MFS_4"/>
    <property type="match status" value="1"/>
</dbReference>
<keyword evidence="3 4" id="KW-0472">Membrane</keyword>
<evidence type="ECO:0000313" key="6">
    <source>
        <dbReference type="EMBL" id="TDH39444.1"/>
    </source>
</evidence>
<dbReference type="PANTHER" id="PTHR23537">
    <property type="match status" value="1"/>
</dbReference>
<dbReference type="InterPro" id="IPR020846">
    <property type="entry name" value="MFS_dom"/>
</dbReference>
<comment type="caution">
    <text evidence="6">The sequence shown here is derived from an EMBL/GenBank/DDBJ whole genome shotgun (WGS) entry which is preliminary data.</text>
</comment>